<dbReference type="HOGENOM" id="CLU_007727_7_4_1"/>
<feature type="compositionally biased region" description="Acidic residues" evidence="10">
    <location>
        <begin position="430"/>
        <end position="439"/>
    </location>
</feature>
<keyword evidence="6" id="KW-0805">Transcription regulation</keyword>
<dbReference type="PANTHER" id="PTHR10625:SF2">
    <property type="entry name" value="HISTONE DEACETYLASE"/>
    <property type="match status" value="1"/>
</dbReference>
<evidence type="ECO:0000256" key="1">
    <source>
        <dbReference type="ARBA" id="ARBA00004123"/>
    </source>
</evidence>
<dbReference type="PRINTS" id="PR01271">
    <property type="entry name" value="HISDACETLASE"/>
</dbReference>
<keyword evidence="13" id="KW-1185">Reference proteome</keyword>
<dbReference type="PRINTS" id="PR01270">
    <property type="entry name" value="HDASUPER"/>
</dbReference>
<evidence type="ECO:0000256" key="4">
    <source>
        <dbReference type="ARBA" id="ARBA00022801"/>
    </source>
</evidence>
<dbReference type="CDD" id="cd09991">
    <property type="entry name" value="HDAC_classI"/>
    <property type="match status" value="1"/>
</dbReference>
<evidence type="ECO:0000256" key="10">
    <source>
        <dbReference type="SAM" id="MobiDB-lite"/>
    </source>
</evidence>
<keyword evidence="5" id="KW-0156">Chromatin regulator</keyword>
<dbReference type="PANTHER" id="PTHR10625">
    <property type="entry name" value="HISTONE DEACETYLASE HDAC1-RELATED"/>
    <property type="match status" value="1"/>
</dbReference>
<dbReference type="GO" id="GO:0070210">
    <property type="term" value="C:Rpd3L-Expanded complex"/>
    <property type="evidence" value="ECO:0007669"/>
    <property type="project" value="TreeGrafter"/>
</dbReference>
<keyword evidence="3" id="KW-0678">Repressor</keyword>
<protein>
    <recommendedName>
        <fullName evidence="2">histone deacetylase</fullName>
        <ecNumber evidence="2">3.5.1.98</ecNumber>
    </recommendedName>
</protein>
<feature type="region of interest" description="Disordered" evidence="10">
    <location>
        <begin position="571"/>
        <end position="596"/>
    </location>
</feature>
<dbReference type="OrthoDB" id="1918432at2759"/>
<dbReference type="EMBL" id="KN831828">
    <property type="protein sequence ID" value="KIM35179.1"/>
    <property type="molecule type" value="Genomic_DNA"/>
</dbReference>
<dbReference type="InterPro" id="IPR000286">
    <property type="entry name" value="HDACs"/>
</dbReference>
<reference evidence="12 13" key="1">
    <citation type="submission" date="2014-04" db="EMBL/GenBank/DDBJ databases">
        <authorList>
            <consortium name="DOE Joint Genome Institute"/>
            <person name="Kuo A."/>
            <person name="Gay G."/>
            <person name="Dore J."/>
            <person name="Kohler A."/>
            <person name="Nagy L.G."/>
            <person name="Floudas D."/>
            <person name="Copeland A."/>
            <person name="Barry K.W."/>
            <person name="Cichocki N."/>
            <person name="Veneault-Fourrey C."/>
            <person name="LaButti K."/>
            <person name="Lindquist E.A."/>
            <person name="Lipzen A."/>
            <person name="Lundell T."/>
            <person name="Morin E."/>
            <person name="Murat C."/>
            <person name="Sun H."/>
            <person name="Tunlid A."/>
            <person name="Henrissat B."/>
            <person name="Grigoriev I.V."/>
            <person name="Hibbett D.S."/>
            <person name="Martin F."/>
            <person name="Nordberg H.P."/>
            <person name="Cantor M.N."/>
            <person name="Hua S.X."/>
        </authorList>
    </citation>
    <scope>NUCLEOTIDE SEQUENCE [LARGE SCALE GENOMIC DNA]</scope>
    <source>
        <strain evidence="13">h7</strain>
    </source>
</reference>
<evidence type="ECO:0000259" key="11">
    <source>
        <dbReference type="Pfam" id="PF00850"/>
    </source>
</evidence>
<proteinExistence type="inferred from homology"/>
<sequence>MSALSKRKVVYLYDPDIGAYTYGLGHLMKPHRMRMTHELAMSYGMLERMHVLKPKRASPEAMTAFHTDEYIHFLSSVTPETVEKMQYQKARFLVGDDNPVFEGVFEFCSISAGGSIAASEKINSGAADIAINWAGGLHHAKKREAAGFCYINDIVLGILELLRTYPRVLYIDIDCHHGDGVEEAFYTSDRVMTCSFHKFGEFFPGTGTQDDRGHGKGKGYSVNVPLKDGMNDESFKSLYDPIISKILDVFQPSVVVLQCGADSLAGDKLGCLNLSMKGHAYAVQYFRKRNIPLILLGGGGYTVKNVARAWTYETACAIGMEHDMDLNMPWNQYFEWFGPTYRLDVLESNMVDENVKDNTLDLLREVALAQLQELEGPPSVQMQDVPRESVGRHLGFKREKRDVKDELDERLAQHSRYLYNLQDNGSTDSEGSDSSDTDESTSTVNTWRRGPYRASSVSRINGRHPRHQSPFVSASERKRMSIVTGKYYDIPIQENGFGHYDCGMASTRGTKRKFFQSVLEWDDVSVVDASVNLRTDIVKGLGFSSIHGLASAVERGARDLDEDVEDVVVEAEGIDEEDLEEDQEEDEEDVEMSVDS</sequence>
<feature type="region of interest" description="Disordered" evidence="10">
    <location>
        <begin position="374"/>
        <end position="397"/>
    </location>
</feature>
<dbReference type="EC" id="3.5.1.98" evidence="2"/>
<accession>A0A0C3BSZ2</accession>
<evidence type="ECO:0000256" key="7">
    <source>
        <dbReference type="ARBA" id="ARBA00023163"/>
    </source>
</evidence>
<keyword evidence="8" id="KW-0539">Nucleus</keyword>
<dbReference type="InterPro" id="IPR023696">
    <property type="entry name" value="Ureohydrolase_dom_sf"/>
</dbReference>
<organism evidence="12 13">
    <name type="scientific">Hebeloma cylindrosporum</name>
    <dbReference type="NCBI Taxonomy" id="76867"/>
    <lineage>
        <taxon>Eukaryota</taxon>
        <taxon>Fungi</taxon>
        <taxon>Dikarya</taxon>
        <taxon>Basidiomycota</taxon>
        <taxon>Agaricomycotina</taxon>
        <taxon>Agaricomycetes</taxon>
        <taxon>Agaricomycetidae</taxon>
        <taxon>Agaricales</taxon>
        <taxon>Agaricineae</taxon>
        <taxon>Hymenogastraceae</taxon>
        <taxon>Hebeloma</taxon>
    </lineage>
</organism>
<dbReference type="FunFam" id="3.40.800.20:FF:000001">
    <property type="entry name" value="Histone deacetylase"/>
    <property type="match status" value="1"/>
</dbReference>
<evidence type="ECO:0000256" key="6">
    <source>
        <dbReference type="ARBA" id="ARBA00023015"/>
    </source>
</evidence>
<evidence type="ECO:0000256" key="9">
    <source>
        <dbReference type="ARBA" id="ARBA00061569"/>
    </source>
</evidence>
<dbReference type="AlphaFoldDB" id="A0A0C3BSZ2"/>
<evidence type="ECO:0000313" key="12">
    <source>
        <dbReference type="EMBL" id="KIM35179.1"/>
    </source>
</evidence>
<dbReference type="InterPro" id="IPR003084">
    <property type="entry name" value="HDAC_I/II"/>
</dbReference>
<evidence type="ECO:0000256" key="2">
    <source>
        <dbReference type="ARBA" id="ARBA00012111"/>
    </source>
</evidence>
<evidence type="ECO:0000256" key="8">
    <source>
        <dbReference type="ARBA" id="ARBA00023242"/>
    </source>
</evidence>
<dbReference type="GO" id="GO:0141221">
    <property type="term" value="F:histone deacetylase activity, hydrolytic mechanism"/>
    <property type="evidence" value="ECO:0007669"/>
    <property type="project" value="UniProtKB-EC"/>
</dbReference>
<keyword evidence="7" id="KW-0804">Transcription</keyword>
<reference evidence="13" key="2">
    <citation type="submission" date="2015-01" db="EMBL/GenBank/DDBJ databases">
        <title>Evolutionary Origins and Diversification of the Mycorrhizal Mutualists.</title>
        <authorList>
            <consortium name="DOE Joint Genome Institute"/>
            <consortium name="Mycorrhizal Genomics Consortium"/>
            <person name="Kohler A."/>
            <person name="Kuo A."/>
            <person name="Nagy L.G."/>
            <person name="Floudas D."/>
            <person name="Copeland A."/>
            <person name="Barry K.W."/>
            <person name="Cichocki N."/>
            <person name="Veneault-Fourrey C."/>
            <person name="LaButti K."/>
            <person name="Lindquist E.A."/>
            <person name="Lipzen A."/>
            <person name="Lundell T."/>
            <person name="Morin E."/>
            <person name="Murat C."/>
            <person name="Riley R."/>
            <person name="Ohm R."/>
            <person name="Sun H."/>
            <person name="Tunlid A."/>
            <person name="Henrissat B."/>
            <person name="Grigoriev I.V."/>
            <person name="Hibbett D.S."/>
            <person name="Martin F."/>
        </authorList>
    </citation>
    <scope>NUCLEOTIDE SEQUENCE [LARGE SCALE GENOMIC DNA]</scope>
    <source>
        <strain evidence="13">h7</strain>
    </source>
</reference>
<dbReference type="InterPro" id="IPR037138">
    <property type="entry name" value="His_deacetylse_dom_sf"/>
</dbReference>
<dbReference type="Pfam" id="PF00850">
    <property type="entry name" value="Hist_deacetyl"/>
    <property type="match status" value="1"/>
</dbReference>
<dbReference type="GO" id="GO:0031507">
    <property type="term" value="P:heterochromatin formation"/>
    <property type="evidence" value="ECO:0007669"/>
    <property type="project" value="TreeGrafter"/>
</dbReference>
<feature type="compositionally biased region" description="Basic and acidic residues" evidence="10">
    <location>
        <begin position="385"/>
        <end position="397"/>
    </location>
</feature>
<keyword evidence="4" id="KW-0378">Hydrolase</keyword>
<feature type="domain" description="Histone deacetylase" evidence="11">
    <location>
        <begin position="26"/>
        <end position="315"/>
    </location>
</feature>
<evidence type="ECO:0000256" key="3">
    <source>
        <dbReference type="ARBA" id="ARBA00022491"/>
    </source>
</evidence>
<name>A0A0C3BSZ2_HEBCY</name>
<evidence type="ECO:0000313" key="13">
    <source>
        <dbReference type="Proteomes" id="UP000053424"/>
    </source>
</evidence>
<dbReference type="SUPFAM" id="SSF52768">
    <property type="entry name" value="Arginase/deacetylase"/>
    <property type="match status" value="1"/>
</dbReference>
<evidence type="ECO:0000256" key="5">
    <source>
        <dbReference type="ARBA" id="ARBA00022853"/>
    </source>
</evidence>
<comment type="similarity">
    <text evidence="9">Belongs to the histone deacetylase family. HD Type 1 subfamily.</text>
</comment>
<feature type="region of interest" description="Disordered" evidence="10">
    <location>
        <begin position="418"/>
        <end position="475"/>
    </location>
</feature>
<dbReference type="Proteomes" id="UP000053424">
    <property type="component" value="Unassembled WGS sequence"/>
</dbReference>
<dbReference type="InterPro" id="IPR023801">
    <property type="entry name" value="His_deacetylse_dom"/>
</dbReference>
<dbReference type="Gene3D" id="3.40.800.20">
    <property type="entry name" value="Histone deacetylase domain"/>
    <property type="match status" value="1"/>
</dbReference>
<gene>
    <name evidence="12" type="ORF">M413DRAFT_368906</name>
</gene>
<dbReference type="GO" id="GO:0032221">
    <property type="term" value="C:Rpd3S complex"/>
    <property type="evidence" value="ECO:0007669"/>
    <property type="project" value="UniProtKB-ARBA"/>
</dbReference>
<dbReference type="STRING" id="686832.A0A0C3BSZ2"/>
<comment type="subcellular location">
    <subcellularLocation>
        <location evidence="1">Nucleus</location>
    </subcellularLocation>
</comment>